<dbReference type="Proteomes" id="UP000475532">
    <property type="component" value="Unassembled WGS sequence"/>
</dbReference>
<dbReference type="SUPFAM" id="SSF54427">
    <property type="entry name" value="NTF2-like"/>
    <property type="match status" value="1"/>
</dbReference>
<accession>A0A6L9QCN2</accession>
<gene>
    <name evidence="2" type="ORF">G3I70_12150</name>
</gene>
<feature type="compositionally biased region" description="Basic and acidic residues" evidence="1">
    <location>
        <begin position="129"/>
        <end position="141"/>
    </location>
</feature>
<dbReference type="EMBL" id="JAAGLI010000306">
    <property type="protein sequence ID" value="NEA23241.1"/>
    <property type="molecule type" value="Genomic_DNA"/>
</dbReference>
<dbReference type="AlphaFoldDB" id="A0A6L9QCN2"/>
<evidence type="ECO:0000313" key="3">
    <source>
        <dbReference type="Proteomes" id="UP000475532"/>
    </source>
</evidence>
<evidence type="ECO:0000256" key="1">
    <source>
        <dbReference type="SAM" id="MobiDB-lite"/>
    </source>
</evidence>
<dbReference type="RefSeq" id="WP_163055506.1">
    <property type="nucleotide sequence ID" value="NZ_JAAGLI010000306.1"/>
</dbReference>
<proteinExistence type="predicted"/>
<protein>
    <submittedName>
        <fullName evidence="2">Nuclear transport factor 2 family protein</fullName>
    </submittedName>
</protein>
<dbReference type="InterPro" id="IPR032710">
    <property type="entry name" value="NTF2-like_dom_sf"/>
</dbReference>
<dbReference type="Gene3D" id="3.10.450.50">
    <property type="match status" value="1"/>
</dbReference>
<evidence type="ECO:0000313" key="2">
    <source>
        <dbReference type="EMBL" id="NEA23241.1"/>
    </source>
</evidence>
<feature type="region of interest" description="Disordered" evidence="1">
    <location>
        <begin position="129"/>
        <end position="169"/>
    </location>
</feature>
<name>A0A6L9QCN2_9ACTN</name>
<sequence length="169" mass="17342">MTVPGTFRSAVEAKDLAAVTRALDPGIEFRSPVMVKPYLGRDTVGRLLAVLFEVFEEFRYTDDLVSRAPNGAGPPTQALIFEARVLGKSVQGLDLLSFGGTGLVTGLTVMVRPLPAAMTLARAVGRRMEEAADGGHEDAHGPGDPGGSGDSGDSGGAEGTGGPSGTTRS</sequence>
<feature type="compositionally biased region" description="Gly residues" evidence="1">
    <location>
        <begin position="143"/>
        <end position="169"/>
    </location>
</feature>
<organism evidence="2 3">
    <name type="scientific">Actinomadura bangladeshensis</name>
    <dbReference type="NCBI Taxonomy" id="453573"/>
    <lineage>
        <taxon>Bacteria</taxon>
        <taxon>Bacillati</taxon>
        <taxon>Actinomycetota</taxon>
        <taxon>Actinomycetes</taxon>
        <taxon>Streptosporangiales</taxon>
        <taxon>Thermomonosporaceae</taxon>
        <taxon>Actinomadura</taxon>
    </lineage>
</organism>
<comment type="caution">
    <text evidence="2">The sequence shown here is derived from an EMBL/GenBank/DDBJ whole genome shotgun (WGS) entry which is preliminary data.</text>
</comment>
<reference evidence="2 3" key="1">
    <citation type="submission" date="2020-01" db="EMBL/GenBank/DDBJ databases">
        <title>Insect and environment-associated Actinomycetes.</title>
        <authorList>
            <person name="Currrie C."/>
            <person name="Chevrette M."/>
            <person name="Carlson C."/>
            <person name="Stubbendieck R."/>
            <person name="Wendt-Pienkowski E."/>
        </authorList>
    </citation>
    <scope>NUCLEOTIDE SEQUENCE [LARGE SCALE GENOMIC DNA]</scope>
    <source>
        <strain evidence="2 3">SID10258</strain>
    </source>
</reference>